<dbReference type="RefSeq" id="WP_179748177.1">
    <property type="nucleotide sequence ID" value="NZ_BAAAGN010000002.1"/>
</dbReference>
<evidence type="ECO:0000313" key="4">
    <source>
        <dbReference type="Proteomes" id="UP000521922"/>
    </source>
</evidence>
<dbReference type="PANTHER" id="PTHR35525:SF3">
    <property type="entry name" value="BLL6575 PROTEIN"/>
    <property type="match status" value="1"/>
</dbReference>
<evidence type="ECO:0000256" key="1">
    <source>
        <dbReference type="SAM" id="MobiDB-lite"/>
    </source>
</evidence>
<name>A0A7Y9AS64_9ACTN</name>
<comment type="caution">
    <text evidence="3">The sequence shown here is derived from an EMBL/GenBank/DDBJ whole genome shotgun (WGS) entry which is preliminary data.</text>
</comment>
<dbReference type="EMBL" id="JACCBB010000001">
    <property type="protein sequence ID" value="NYD20499.1"/>
    <property type="molecule type" value="Genomic_DNA"/>
</dbReference>
<dbReference type="Pfam" id="PF11706">
    <property type="entry name" value="zf-CGNR"/>
    <property type="match status" value="1"/>
</dbReference>
<dbReference type="SUPFAM" id="SSF160904">
    <property type="entry name" value="Jann2411-like"/>
    <property type="match status" value="1"/>
</dbReference>
<proteinExistence type="predicted"/>
<dbReference type="InterPro" id="IPR021005">
    <property type="entry name" value="Znf_CGNR"/>
</dbReference>
<accession>A0A7Y9AS64</accession>
<feature type="domain" description="Zinc finger CGNR" evidence="2">
    <location>
        <begin position="86"/>
        <end position="128"/>
    </location>
</feature>
<protein>
    <recommendedName>
        <fullName evidence="2">Zinc finger CGNR domain-containing protein</fullName>
    </recommendedName>
</protein>
<reference evidence="3 4" key="1">
    <citation type="submission" date="2020-07" db="EMBL/GenBank/DDBJ databases">
        <title>Sequencing the genomes of 1000 actinobacteria strains.</title>
        <authorList>
            <person name="Klenk H.-P."/>
        </authorList>
    </citation>
    <scope>NUCLEOTIDE SEQUENCE [LARGE SCALE GENOMIC DNA]</scope>
    <source>
        <strain evidence="3 4">DSM 7487</strain>
    </source>
</reference>
<dbReference type="InterPro" id="IPR010852">
    <property type="entry name" value="ABATE"/>
</dbReference>
<organism evidence="3 4">
    <name type="scientific">Kineococcus aurantiacus</name>
    <dbReference type="NCBI Taxonomy" id="37633"/>
    <lineage>
        <taxon>Bacteria</taxon>
        <taxon>Bacillati</taxon>
        <taxon>Actinomycetota</taxon>
        <taxon>Actinomycetes</taxon>
        <taxon>Kineosporiales</taxon>
        <taxon>Kineosporiaceae</taxon>
        <taxon>Kineococcus</taxon>
    </lineage>
</organism>
<evidence type="ECO:0000313" key="3">
    <source>
        <dbReference type="EMBL" id="NYD20499.1"/>
    </source>
</evidence>
<dbReference type="AlphaFoldDB" id="A0A7Y9AS64"/>
<dbReference type="Proteomes" id="UP000521922">
    <property type="component" value="Unassembled WGS sequence"/>
</dbReference>
<dbReference type="InterPro" id="IPR023286">
    <property type="entry name" value="ABATE_dom_sf"/>
</dbReference>
<dbReference type="PANTHER" id="PTHR35525">
    <property type="entry name" value="BLL6575 PROTEIN"/>
    <property type="match status" value="1"/>
</dbReference>
<feature type="region of interest" description="Disordered" evidence="1">
    <location>
        <begin position="122"/>
        <end position="151"/>
    </location>
</feature>
<sequence length="151" mass="15612">MRDLRLLRDDLREGLRARGPAVPRPGGGDGSRSGAGVEVLARAGATIALSGGGSVSLEPQGSGAELVRSCLLVQLLLAAAGGTARRLKVCADDGCPTAFFDRSRNCSRIWHDVTSCGNVANVRAHQKRARSTTSRAQPRPGSSADGIQGGH</sequence>
<dbReference type="Gene3D" id="1.10.3300.10">
    <property type="entry name" value="Jann2411-like domain"/>
    <property type="match status" value="1"/>
</dbReference>
<keyword evidence="4" id="KW-1185">Reference proteome</keyword>
<evidence type="ECO:0000259" key="2">
    <source>
        <dbReference type="Pfam" id="PF11706"/>
    </source>
</evidence>
<gene>
    <name evidence="3" type="ORF">BJ968_000039</name>
</gene>